<organism evidence="1 2">
    <name type="scientific">Catellatospora aurea</name>
    <dbReference type="NCBI Taxonomy" id="1337874"/>
    <lineage>
        <taxon>Bacteria</taxon>
        <taxon>Bacillati</taxon>
        <taxon>Actinomycetota</taxon>
        <taxon>Actinomycetes</taxon>
        <taxon>Micromonosporales</taxon>
        <taxon>Micromonosporaceae</taxon>
        <taxon>Catellatospora</taxon>
    </lineage>
</organism>
<dbReference type="Proteomes" id="UP001596392">
    <property type="component" value="Unassembled WGS sequence"/>
</dbReference>
<accession>A0ABW2GPM6</accession>
<gene>
    <name evidence="1" type="ORF">ACFQO7_05115</name>
</gene>
<evidence type="ECO:0000313" key="1">
    <source>
        <dbReference type="EMBL" id="MFC7241857.1"/>
    </source>
</evidence>
<reference evidence="2" key="1">
    <citation type="journal article" date="2019" name="Int. J. Syst. Evol. Microbiol.">
        <title>The Global Catalogue of Microorganisms (GCM) 10K type strain sequencing project: providing services to taxonomists for standard genome sequencing and annotation.</title>
        <authorList>
            <consortium name="The Broad Institute Genomics Platform"/>
            <consortium name="The Broad Institute Genome Sequencing Center for Infectious Disease"/>
            <person name="Wu L."/>
            <person name="Ma J."/>
        </authorList>
    </citation>
    <scope>NUCLEOTIDE SEQUENCE [LARGE SCALE GENOMIC DNA]</scope>
    <source>
        <strain evidence="2">CGMCC 1.9106</strain>
    </source>
</reference>
<dbReference type="EMBL" id="JBHTAC010000003">
    <property type="protein sequence ID" value="MFC7241857.1"/>
    <property type="molecule type" value="Genomic_DNA"/>
</dbReference>
<dbReference type="RefSeq" id="WP_376805290.1">
    <property type="nucleotide sequence ID" value="NZ_JBHTAC010000003.1"/>
</dbReference>
<keyword evidence="2" id="KW-1185">Reference proteome</keyword>
<evidence type="ECO:0008006" key="3">
    <source>
        <dbReference type="Google" id="ProtNLM"/>
    </source>
</evidence>
<name>A0ABW2GPM6_9ACTN</name>
<comment type="caution">
    <text evidence="1">The sequence shown here is derived from an EMBL/GenBank/DDBJ whole genome shotgun (WGS) entry which is preliminary data.</text>
</comment>
<evidence type="ECO:0000313" key="2">
    <source>
        <dbReference type="Proteomes" id="UP001596392"/>
    </source>
</evidence>
<proteinExistence type="predicted"/>
<sequence length="73" mass="7764">MGRQVAALIRTCRSSWQADGTPLSIISFTVTDGRITAIAIVADPARLASMLLPDPSRVGEDPAIDEPGGRMNR</sequence>
<protein>
    <recommendedName>
        <fullName evidence="3">RNA polymerase sigma-70 factor (ECF subfamily)</fullName>
    </recommendedName>
</protein>